<comment type="caution">
    <text evidence="2">The sequence shown here is derived from an EMBL/GenBank/DDBJ whole genome shotgun (WGS) entry which is preliminary data.</text>
</comment>
<proteinExistence type="predicted"/>
<dbReference type="Pfam" id="PF00078">
    <property type="entry name" value="RVT_1"/>
    <property type="match status" value="1"/>
</dbReference>
<dbReference type="EMBL" id="BAABME010023973">
    <property type="protein sequence ID" value="GAA0169220.1"/>
    <property type="molecule type" value="Genomic_DNA"/>
</dbReference>
<dbReference type="PANTHER" id="PTHR19446">
    <property type="entry name" value="REVERSE TRANSCRIPTASES"/>
    <property type="match status" value="1"/>
</dbReference>
<organism evidence="2 3">
    <name type="scientific">Lithospermum erythrorhizon</name>
    <name type="common">Purple gromwell</name>
    <name type="synonym">Lithospermum officinale var. erythrorhizon</name>
    <dbReference type="NCBI Taxonomy" id="34254"/>
    <lineage>
        <taxon>Eukaryota</taxon>
        <taxon>Viridiplantae</taxon>
        <taxon>Streptophyta</taxon>
        <taxon>Embryophyta</taxon>
        <taxon>Tracheophyta</taxon>
        <taxon>Spermatophyta</taxon>
        <taxon>Magnoliopsida</taxon>
        <taxon>eudicotyledons</taxon>
        <taxon>Gunneridae</taxon>
        <taxon>Pentapetalae</taxon>
        <taxon>asterids</taxon>
        <taxon>lamiids</taxon>
        <taxon>Boraginales</taxon>
        <taxon>Boraginaceae</taxon>
        <taxon>Boraginoideae</taxon>
        <taxon>Lithospermeae</taxon>
        <taxon>Lithospermum</taxon>
    </lineage>
</organism>
<keyword evidence="3" id="KW-1185">Reference proteome</keyword>
<feature type="domain" description="Reverse transcriptase" evidence="1">
    <location>
        <begin position="54"/>
        <end position="146"/>
    </location>
</feature>
<dbReference type="SUPFAM" id="SSF56672">
    <property type="entry name" value="DNA/RNA polymerases"/>
    <property type="match status" value="1"/>
</dbReference>
<evidence type="ECO:0000313" key="3">
    <source>
        <dbReference type="Proteomes" id="UP001454036"/>
    </source>
</evidence>
<evidence type="ECO:0000313" key="2">
    <source>
        <dbReference type="EMBL" id="GAA0169220.1"/>
    </source>
</evidence>
<evidence type="ECO:0000259" key="1">
    <source>
        <dbReference type="Pfam" id="PF00078"/>
    </source>
</evidence>
<sequence length="146" mass="16422">MHPDKSPRSDGSPGDFCKNNWNLMSNEITLAALDFLNGGKLLKESNNSFICLIPKIDNPETLSDYRPINLCNTIYKVAFKTIVNRLKPHLNSLLSPYQNGFVNGRLIQDSTIIAQELTDHIRTSKCKKNGLAAIKIDMSKAFDRVR</sequence>
<dbReference type="AlphaFoldDB" id="A0AAV3R2B7"/>
<gene>
    <name evidence="2" type="ORF">LIER_40724</name>
</gene>
<dbReference type="InterPro" id="IPR043502">
    <property type="entry name" value="DNA/RNA_pol_sf"/>
</dbReference>
<protein>
    <recommendedName>
        <fullName evidence="1">Reverse transcriptase domain-containing protein</fullName>
    </recommendedName>
</protein>
<dbReference type="Proteomes" id="UP001454036">
    <property type="component" value="Unassembled WGS sequence"/>
</dbReference>
<accession>A0AAV3R2B7</accession>
<dbReference type="InterPro" id="IPR000477">
    <property type="entry name" value="RT_dom"/>
</dbReference>
<reference evidence="2 3" key="1">
    <citation type="submission" date="2024-01" db="EMBL/GenBank/DDBJ databases">
        <title>The complete chloroplast genome sequence of Lithospermum erythrorhizon: insights into the phylogenetic relationship among Boraginaceae species and the maternal lineages of purple gromwells.</title>
        <authorList>
            <person name="Okada T."/>
            <person name="Watanabe K."/>
        </authorList>
    </citation>
    <scope>NUCLEOTIDE SEQUENCE [LARGE SCALE GENOMIC DNA]</scope>
</reference>
<name>A0AAV3R2B7_LITER</name>
<dbReference type="CDD" id="cd01650">
    <property type="entry name" value="RT_nLTR_like"/>
    <property type="match status" value="1"/>
</dbReference>